<evidence type="ECO:0000259" key="5">
    <source>
        <dbReference type="SMART" id="SM00560"/>
    </source>
</evidence>
<dbReference type="Gene3D" id="2.60.120.200">
    <property type="match status" value="1"/>
</dbReference>
<evidence type="ECO:0000256" key="3">
    <source>
        <dbReference type="SAM" id="MobiDB-lite"/>
    </source>
</evidence>
<sequence>MAAALFALCLTGANTAQAASSIPSNAAKPSSKSSSSSAAAGPQAAREQALKQARSTGKPVAVSSATTAFSTLTAEPNGQLVLSDSVNPQRTEVGGTWKSLDATLVRNADGTYSPKVSTEHLAISGGGTSPLASMAAGTYGLSLTLPSSIPALPAPTVSGATATYANVLPGVSLTVTASTTGGFSEVFEVADAQAAANPALSTLTFGTKTTGGIVVAADKAGNLTARTPRGVALFTAPIPQMWDSATSSAESATPATDPHTGIHLDRRTGSPVTSSAAAPGAAAHTARLGVSAGHGTLTLTADKSLLTGKNTAWPVFIDPTWASTGGDVNNWTYTSSEYPTATHFDIATSSDYLHVGYVDPDYDTDGYESNDISYFQYNMGALSSLLSGATVNTVNFYTDDVWSDSCTSEPIDLYYTGAINSSTSASTAPAWGSQLEQLSFAYGGTGCAAAQDVTWNSPALTTLVQDQANNGISKSTTLTLALRADDETNPLTWRKFDQSTATISITFDQPPNTPTAADMSTSPATPCASATTDAVGLGPVTLYSYVSTKMGSQNPLQYQFILWSSRAGSGGSPIYSFGPSSTATTPNDSFASIQLPASDFTGTSSWTAGSLTEFFWAVKVSDGLTSSLSFSPTCDFYYDPTKPGQPSFADTAQCGGGTIGTAGTSISFTLDPDTSNGEAKPSAYRYQLNTSAPATVPANGDGTGTITLIPVQRVNVLTVTEVSTGGNLGDTATCPFLVGPAANAADRDLTDDGIPDLLTAGQTEISNSNGTTPYTYTTDPSSAIPAGLDLSSGIPDSAGTAGTGEVQSNATDIGINGTGTGVNGSTPAGYNGDDVITGEFTGNGFQDVLAYNPSTTAGSIIQGNGNGLALSPQLTGYQAGIKVGDLADVNGDSPAQLVNAYDAASASNPVDETTPDLLGLSGNSTNGYYLEYYLTSGAGVFGAEGKGAAQLSNETPDGDTSWQNWVIASTQIADSPDLVLWKPSSGELCLWQDIQVTNLNINTGPLAVALGDSNYGTATLTYTGSATNPCGQELSSNFDTNTTMATLETADITGSGTPAVWTITPGATNNVNWTTFSNLSTTVGAVATATTGTTPQTLATTSHAWGLSDEQSGVATTAADASGGLTLTNNNGATTGNGANWSSGDYNTFNPDLDLTAADNGALTTSASSTSVINPNSSWTADIWAEPTTLGTAVWSQGGADNPLAVLSTTTAGAWELSVNTTAATSTTGNTFTVITGGTVDLSEWTEVTATYNADTNILSLYADGTEIAVVSDATVATVTTGPFILGAQQSSNTAYSAASLAHNYNGQLADLRIWNGVVPPTTAAALGSSFVPLTPGRIMDTRENGTTGNPRAGAALGPVTSDSTTVVPVEGATVAGTTLPSTNITAAAVSITVLSETANGYLTAYPDGSPTPITSTLNYLTSATGTNSAIVPLGTDGDFDIYNSSTGTAQLIVDVTGYFTTGTGANNTSTYTPLTDPSRALDTRSGLGTSEAPIASDAGITLTVAGNTTADIPADGTNTVTAVAINLTAINSTGSGELIAYPDATNSLTNPTESTALTYASGQNIAAALIVPVGANGKIDIYNSGGASVNVVGDISGYYTTSTTGQKFHALSSTRLLDTRAYNPSTGTKAPIPANTTITMPTPAAINATNPTLDLNITVTGGTAAGDLNVYPDGQSIPTASAINWATGQTAANLNIAAASNGNKIDIHNASSGTIEVIVDVDGYFVN</sequence>
<dbReference type="InterPro" id="IPR028994">
    <property type="entry name" value="Integrin_alpha_N"/>
</dbReference>
<evidence type="ECO:0000256" key="1">
    <source>
        <dbReference type="ARBA" id="ARBA00022729"/>
    </source>
</evidence>
<dbReference type="InterPro" id="IPR013320">
    <property type="entry name" value="ConA-like_dom_sf"/>
</dbReference>
<proteinExistence type="predicted"/>
<evidence type="ECO:0000313" key="6">
    <source>
        <dbReference type="EMBL" id="MBR7833491.1"/>
    </source>
</evidence>
<evidence type="ECO:0000256" key="4">
    <source>
        <dbReference type="SAM" id="SignalP"/>
    </source>
</evidence>
<evidence type="ECO:0000256" key="2">
    <source>
        <dbReference type="ARBA" id="ARBA00023157"/>
    </source>
</evidence>
<feature type="compositionally biased region" description="Low complexity" evidence="3">
    <location>
        <begin position="22"/>
        <end position="45"/>
    </location>
</feature>
<dbReference type="SUPFAM" id="SSF49899">
    <property type="entry name" value="Concanavalin A-like lectins/glucanases"/>
    <property type="match status" value="1"/>
</dbReference>
<protein>
    <recommendedName>
        <fullName evidence="5">LamG-like jellyroll fold domain-containing protein</fullName>
    </recommendedName>
</protein>
<evidence type="ECO:0000313" key="7">
    <source>
        <dbReference type="Proteomes" id="UP000675781"/>
    </source>
</evidence>
<dbReference type="SMART" id="SM00560">
    <property type="entry name" value="LamGL"/>
    <property type="match status" value="1"/>
</dbReference>
<keyword evidence="1 4" id="KW-0732">Signal</keyword>
<feature type="chain" id="PRO_5036861831" description="LamG-like jellyroll fold domain-containing protein" evidence="4">
    <location>
        <begin position="19"/>
        <end position="1728"/>
    </location>
</feature>
<keyword evidence="7" id="KW-1185">Reference proteome</keyword>
<feature type="domain" description="LamG-like jellyroll fold" evidence="5">
    <location>
        <begin position="1177"/>
        <end position="1322"/>
    </location>
</feature>
<dbReference type="Proteomes" id="UP000675781">
    <property type="component" value="Unassembled WGS sequence"/>
</dbReference>
<keyword evidence="2" id="KW-1015">Disulfide bond</keyword>
<organism evidence="6 7">
    <name type="scientific">Actinospica durhamensis</name>
    <dbReference type="NCBI Taxonomy" id="1508375"/>
    <lineage>
        <taxon>Bacteria</taxon>
        <taxon>Bacillati</taxon>
        <taxon>Actinomycetota</taxon>
        <taxon>Actinomycetes</taxon>
        <taxon>Catenulisporales</taxon>
        <taxon>Actinospicaceae</taxon>
        <taxon>Actinospica</taxon>
    </lineage>
</organism>
<gene>
    <name evidence="6" type="ORF">KDL01_09455</name>
</gene>
<feature type="compositionally biased region" description="Low complexity" evidence="3">
    <location>
        <begin position="244"/>
        <end position="256"/>
    </location>
</feature>
<feature type="region of interest" description="Disordered" evidence="3">
    <location>
        <begin position="22"/>
        <end position="58"/>
    </location>
</feature>
<dbReference type="InterPro" id="IPR006558">
    <property type="entry name" value="LamG-like"/>
</dbReference>
<name>A0A941ELF4_9ACTN</name>
<feature type="region of interest" description="Disordered" evidence="3">
    <location>
        <begin position="244"/>
        <end position="276"/>
    </location>
</feature>
<dbReference type="SUPFAM" id="SSF69318">
    <property type="entry name" value="Integrin alpha N-terminal domain"/>
    <property type="match status" value="1"/>
</dbReference>
<dbReference type="RefSeq" id="WP_212528011.1">
    <property type="nucleotide sequence ID" value="NZ_JAGSOG010000031.1"/>
</dbReference>
<dbReference type="EMBL" id="JAGSOG010000031">
    <property type="protein sequence ID" value="MBR7833491.1"/>
    <property type="molecule type" value="Genomic_DNA"/>
</dbReference>
<accession>A0A941ELF4</accession>
<reference evidence="6" key="1">
    <citation type="submission" date="2021-04" db="EMBL/GenBank/DDBJ databases">
        <title>Genome based classification of Actinospica acidithermotolerans sp. nov., an actinobacterium isolated from an Indonesian hot spring.</title>
        <authorList>
            <person name="Kusuma A.B."/>
            <person name="Putra K.E."/>
            <person name="Nafisah S."/>
            <person name="Loh J."/>
            <person name="Nouioui I."/>
            <person name="Goodfellow M."/>
        </authorList>
    </citation>
    <scope>NUCLEOTIDE SEQUENCE</scope>
    <source>
        <strain evidence="6">CSCA 57</strain>
    </source>
</reference>
<comment type="caution">
    <text evidence="6">The sequence shown here is derived from an EMBL/GenBank/DDBJ whole genome shotgun (WGS) entry which is preliminary data.</text>
</comment>
<feature type="signal peptide" evidence="4">
    <location>
        <begin position="1"/>
        <end position="18"/>
    </location>
</feature>